<evidence type="ECO:0000313" key="3">
    <source>
        <dbReference type="Proteomes" id="UP000004778"/>
    </source>
</evidence>
<sequence length="395" mass="41726">MPEVARSCPQGPHPGPAPAQEPPLPPHQASTKPQASGHNSVETGALLGNGKQALSLVACALRDAGVHTVLAPRYSCETMLTPFELEGMHLRLVEVGDDLLLDPTELAHALDQEPGAAVLHCETYGAQASPSLTRLLRQARRAGSPVILDATHSLLERPELLATSPALPAGPWQVALASTRKLLPVPDGAVLAWCDGPANAGLHQLARTATGRGADVTIASLGQQLFSAQTRLARTLASRTVLDTGASAHLSPQAQQGRLEVCRLAEAHEEAIERAMEPRAASALTRRVLAGAGSYVERRGCSATLRHALAQLLQARPDHLQLLPSPSAGCVALRGQADAVDRLRTALSEAALWGPVTWDRPEGRLDPRPWPAVVTLPTDQSERTGEILALVRACL</sequence>
<evidence type="ECO:0000313" key="2">
    <source>
        <dbReference type="EMBL" id="EEH65114.1"/>
    </source>
</evidence>
<accession>C0W830</accession>
<dbReference type="RefSeq" id="WP_006548931.1">
    <property type="nucleotide sequence ID" value="NZ_DS999575.1"/>
</dbReference>
<evidence type="ECO:0008006" key="4">
    <source>
        <dbReference type="Google" id="ProtNLM"/>
    </source>
</evidence>
<dbReference type="InterPro" id="IPR015424">
    <property type="entry name" value="PyrdxlP-dep_Trfase"/>
</dbReference>
<dbReference type="STRING" id="103621.GCA_001067145_01955"/>
<proteinExistence type="predicted"/>
<protein>
    <recommendedName>
        <fullName evidence="4">DegT/DnrJ/EryC1/StrS aminotransferase family protein</fullName>
    </recommendedName>
</protein>
<feature type="compositionally biased region" description="Pro residues" evidence="1">
    <location>
        <begin position="11"/>
        <end position="26"/>
    </location>
</feature>
<keyword evidence="3" id="KW-1185">Reference proteome</keyword>
<dbReference type="eggNOG" id="ENOG50346YS">
    <property type="taxonomic scope" value="Bacteria"/>
</dbReference>
<reference evidence="2 3" key="1">
    <citation type="submission" date="2009-01" db="EMBL/GenBank/DDBJ databases">
        <authorList>
            <person name="Qin X."/>
            <person name="Bachman B."/>
            <person name="Battles P."/>
            <person name="Bell A."/>
            <person name="Bess C."/>
            <person name="Bickham C."/>
            <person name="Chaboub L."/>
            <person name="Chen D."/>
            <person name="Coyle M."/>
            <person name="Deiros D.R."/>
            <person name="Dinh H."/>
            <person name="Forbes L."/>
            <person name="Fowler G."/>
            <person name="Francisco L."/>
            <person name="Fu Q."/>
            <person name="Gubbala S."/>
            <person name="Hale W."/>
            <person name="Han Y."/>
            <person name="Hemphill L."/>
            <person name="Highlander S.K."/>
            <person name="Hirani K."/>
            <person name="Hogues M."/>
            <person name="Jackson L."/>
            <person name="Jakkamsetti A."/>
            <person name="Javaid M."/>
            <person name="Jiang H."/>
            <person name="Korchina V."/>
            <person name="Kovar C."/>
            <person name="Lara F."/>
            <person name="Lee S."/>
            <person name="Mata R."/>
            <person name="Mathew T."/>
            <person name="Moen C."/>
            <person name="Morales K."/>
            <person name="Munidasa M."/>
            <person name="Nazareth L."/>
            <person name="Ngo R."/>
            <person name="Nguyen L."/>
            <person name="Okwuonu G."/>
            <person name="Ongeri F."/>
            <person name="Patil S."/>
            <person name="Petrosino J."/>
            <person name="Pham C."/>
            <person name="Pham P."/>
            <person name="Pu L.-L."/>
            <person name="Puazo M."/>
            <person name="Raj R."/>
            <person name="Reid J."/>
            <person name="Rouhana J."/>
            <person name="Saada N."/>
            <person name="Shang Y."/>
            <person name="Simmons D."/>
            <person name="Thornton R."/>
            <person name="Warren J."/>
            <person name="Weissenberger G."/>
            <person name="Zhang J."/>
            <person name="Zhang L."/>
            <person name="Zhou C."/>
            <person name="Zhu D."/>
            <person name="Muzny D."/>
            <person name="Worley K."/>
            <person name="Gibbs R."/>
        </authorList>
    </citation>
    <scope>NUCLEOTIDE SEQUENCE [LARGE SCALE GENOMIC DNA]</scope>
    <source>
        <strain evidence="2 3">DSM 15434</strain>
    </source>
</reference>
<comment type="caution">
    <text evidence="2">The sequence shown here is derived from an EMBL/GenBank/DDBJ whole genome shotgun (WGS) entry which is preliminary data.</text>
</comment>
<dbReference type="EMBL" id="ACFH01000183">
    <property type="protein sequence ID" value="EEH65114.1"/>
    <property type="molecule type" value="Genomic_DNA"/>
</dbReference>
<dbReference type="AlphaFoldDB" id="C0W830"/>
<dbReference type="InterPro" id="IPR015421">
    <property type="entry name" value="PyrdxlP-dep_Trfase_major"/>
</dbReference>
<dbReference type="GeneID" id="81708102"/>
<dbReference type="HOGENOM" id="CLU_063187_0_0_11"/>
<feature type="region of interest" description="Disordered" evidence="1">
    <location>
        <begin position="1"/>
        <end position="44"/>
    </location>
</feature>
<feature type="compositionally biased region" description="Polar residues" evidence="1">
    <location>
        <begin position="30"/>
        <end position="42"/>
    </location>
</feature>
<name>C0W830_9ACTO</name>
<dbReference type="Proteomes" id="UP000004778">
    <property type="component" value="Unassembled WGS sequence"/>
</dbReference>
<gene>
    <name evidence="2" type="ORF">HMPREF0058_2024</name>
</gene>
<organism evidence="2 3">
    <name type="scientific">Actinomyces urogenitalis DSM 15434</name>
    <dbReference type="NCBI Taxonomy" id="525246"/>
    <lineage>
        <taxon>Bacteria</taxon>
        <taxon>Bacillati</taxon>
        <taxon>Actinomycetota</taxon>
        <taxon>Actinomycetes</taxon>
        <taxon>Actinomycetales</taxon>
        <taxon>Actinomycetaceae</taxon>
        <taxon>Actinomyces</taxon>
    </lineage>
</organism>
<dbReference type="Gene3D" id="3.40.640.10">
    <property type="entry name" value="Type I PLP-dependent aspartate aminotransferase-like (Major domain)"/>
    <property type="match status" value="1"/>
</dbReference>
<evidence type="ECO:0000256" key="1">
    <source>
        <dbReference type="SAM" id="MobiDB-lite"/>
    </source>
</evidence>
<dbReference type="SUPFAM" id="SSF53383">
    <property type="entry name" value="PLP-dependent transferases"/>
    <property type="match status" value="1"/>
</dbReference>